<accession>H6QNU1</accession>
<dbReference type="AlphaFoldDB" id="H6QNU1"/>
<dbReference type="PANTHER" id="PTHR47150">
    <property type="entry name" value="OS12G0169200 PROTEIN"/>
    <property type="match status" value="1"/>
</dbReference>
<evidence type="ECO:0000313" key="1">
    <source>
        <dbReference type="EMBL" id="EHS62523.1"/>
    </source>
</evidence>
<dbReference type="GeneID" id="13542496"/>
<dbReference type="STRING" id="418459.H6QNU1"/>
<dbReference type="RefSeq" id="XP_003890840.1">
    <property type="nucleotide sequence ID" value="XM_003890791.1"/>
</dbReference>
<dbReference type="KEGG" id="pgr:PGTG_20643"/>
<sequence length="83" mass="9338">MQRSLFLRIVTDIENANPYFQQKRDAAGRLGFAALQKATAAIKMLAYGCSGDSIDEYLRMSESTTIQCLKKFCHTIVKIDHPP</sequence>
<protein>
    <submittedName>
        <fullName evidence="1">Uncharacterized protein</fullName>
    </submittedName>
</protein>
<name>H6QNU1_PUCGT</name>
<dbReference type="OrthoDB" id="2287304at2759"/>
<organism evidence="1 2">
    <name type="scientific">Puccinia graminis f. sp. tritici (strain CRL 75-36-700-3 / race SCCL)</name>
    <name type="common">Black stem rust fungus</name>
    <dbReference type="NCBI Taxonomy" id="418459"/>
    <lineage>
        <taxon>Eukaryota</taxon>
        <taxon>Fungi</taxon>
        <taxon>Dikarya</taxon>
        <taxon>Basidiomycota</taxon>
        <taxon>Pucciniomycotina</taxon>
        <taxon>Pucciniomycetes</taxon>
        <taxon>Pucciniales</taxon>
        <taxon>Pucciniaceae</taxon>
        <taxon>Puccinia</taxon>
    </lineage>
</organism>
<gene>
    <name evidence="1" type="ORF">PGTG_20643</name>
</gene>
<dbReference type="VEuPathDB" id="FungiDB:PGTG_20643"/>
<dbReference type="EMBL" id="DS178262">
    <property type="protein sequence ID" value="EHS62523.1"/>
    <property type="molecule type" value="Genomic_DNA"/>
</dbReference>
<proteinExistence type="predicted"/>
<dbReference type="InParanoid" id="H6QNU1"/>
<dbReference type="eggNOG" id="ENOG502QR5Z">
    <property type="taxonomic scope" value="Eukaryota"/>
</dbReference>
<dbReference type="PANTHER" id="PTHR47150:SF5">
    <property type="entry name" value="OS07G0546750 PROTEIN"/>
    <property type="match status" value="1"/>
</dbReference>
<dbReference type="Proteomes" id="UP000008783">
    <property type="component" value="Unassembled WGS sequence"/>
</dbReference>
<evidence type="ECO:0000313" key="2">
    <source>
        <dbReference type="Proteomes" id="UP000008783"/>
    </source>
</evidence>
<keyword evidence="2" id="KW-1185">Reference proteome</keyword>
<dbReference type="HOGENOM" id="CLU_012390_6_1_1"/>
<reference evidence="2" key="1">
    <citation type="journal article" date="2011" name="Proc. Natl. Acad. Sci. U.S.A.">
        <title>Obligate biotrophy features unraveled by the genomic analysis of rust fungi.</title>
        <authorList>
            <person name="Duplessis S."/>
            <person name="Cuomo C.A."/>
            <person name="Lin Y.-C."/>
            <person name="Aerts A."/>
            <person name="Tisserant E."/>
            <person name="Veneault-Fourrey C."/>
            <person name="Joly D.L."/>
            <person name="Hacquard S."/>
            <person name="Amselem J."/>
            <person name="Cantarel B.L."/>
            <person name="Chiu R."/>
            <person name="Coutinho P.M."/>
            <person name="Feau N."/>
            <person name="Field M."/>
            <person name="Frey P."/>
            <person name="Gelhaye E."/>
            <person name="Goldberg J."/>
            <person name="Grabherr M.G."/>
            <person name="Kodira C.D."/>
            <person name="Kohler A."/>
            <person name="Kuees U."/>
            <person name="Lindquist E.A."/>
            <person name="Lucas S.M."/>
            <person name="Mago R."/>
            <person name="Mauceli E."/>
            <person name="Morin E."/>
            <person name="Murat C."/>
            <person name="Pangilinan J.L."/>
            <person name="Park R."/>
            <person name="Pearson M."/>
            <person name="Quesneville H."/>
            <person name="Rouhier N."/>
            <person name="Sakthikumar S."/>
            <person name="Salamov A.A."/>
            <person name="Schmutz J."/>
            <person name="Selles B."/>
            <person name="Shapiro H."/>
            <person name="Tanguay P."/>
            <person name="Tuskan G.A."/>
            <person name="Henrissat B."/>
            <person name="Van de Peer Y."/>
            <person name="Rouze P."/>
            <person name="Ellis J.G."/>
            <person name="Dodds P.N."/>
            <person name="Schein J.E."/>
            <person name="Zhong S."/>
            <person name="Hamelin R.C."/>
            <person name="Grigoriev I.V."/>
            <person name="Szabo L.J."/>
            <person name="Martin F."/>
        </authorList>
    </citation>
    <scope>NUCLEOTIDE SEQUENCE [LARGE SCALE GENOMIC DNA]</scope>
    <source>
        <strain evidence="2">CRL 75-36-700-3 / race SCCL</strain>
    </source>
</reference>